<dbReference type="KEGG" id="htq:FRZ44_32470"/>
<name>A0A5J6MKM0_9PROT</name>
<dbReference type="RefSeq" id="WP_191908130.1">
    <property type="nucleotide sequence ID" value="NZ_CP042906.1"/>
</dbReference>
<dbReference type="Gene3D" id="3.30.300.30">
    <property type="match status" value="1"/>
</dbReference>
<dbReference type="PANTHER" id="PTHR43201">
    <property type="entry name" value="ACYL-COA SYNTHETASE"/>
    <property type="match status" value="1"/>
</dbReference>
<dbReference type="Proteomes" id="UP000326202">
    <property type="component" value="Chromosome"/>
</dbReference>
<organism evidence="3 4">
    <name type="scientific">Hypericibacter terrae</name>
    <dbReference type="NCBI Taxonomy" id="2602015"/>
    <lineage>
        <taxon>Bacteria</taxon>
        <taxon>Pseudomonadati</taxon>
        <taxon>Pseudomonadota</taxon>
        <taxon>Alphaproteobacteria</taxon>
        <taxon>Rhodospirillales</taxon>
        <taxon>Dongiaceae</taxon>
        <taxon>Hypericibacter</taxon>
    </lineage>
</organism>
<evidence type="ECO:0000313" key="3">
    <source>
        <dbReference type="EMBL" id="QEX17943.1"/>
    </source>
</evidence>
<sequence length="516" mass="56476">MDRLPSTLHPDSDSLTALVRAAAGRFGAKPCLIAAERTVSFEGFAGEIASLSRHLAASGIRPGDRVALLDVDSIDFFEILYAIAALGAIAVPLNYRQRVPELRYQIQNSGARLLLAGSRYEAEAEALKLDLALGWQRLDMFCNEARAKHPCSLADLRGVEGSAPFVICYTSGTTGRPKGAVLDQRAACLRAYKFIIEFGIRRDDIVHVTTPLFHISALVITMTCLVRGAGVLILPQFKLETTMAAVREHRVTFLSLVPTMLAMMAAAPEFGAAYFGDVRLIVYAGAPMNPRLLRDVMSVYRGEMVQSFGQTEDLPQSILSIEDHREAFLQGAKHLDSIGRPPIGVELKICDAQGREVPQGEIGEIASRGGTGMVGYWEMPEETAKTIKEGWLFSGDLGYRDADGYIYLAGRKKQMIIRGGENVYPAEVEKVLLDFPGIKDAVVIGLPDPVWGEIIAAVIVARDGPVDPAALVAHCKRHLASYRCPDCVFQRDSLPYNAGGKVDRNQLRQEYEGRER</sequence>
<reference evidence="3 4" key="1">
    <citation type="submission" date="2019-08" db="EMBL/GenBank/DDBJ databases">
        <title>Hyperibacter terrae gen. nov., sp. nov. and Hyperibacter viscosus sp. nov., two new members in the family Rhodospirillaceae isolated from the rhizosphere of Hypericum perforatum.</title>
        <authorList>
            <person name="Noviana Z."/>
        </authorList>
    </citation>
    <scope>NUCLEOTIDE SEQUENCE [LARGE SCALE GENOMIC DNA]</scope>
    <source>
        <strain evidence="3 4">R5913</strain>
    </source>
</reference>
<evidence type="ECO:0000313" key="4">
    <source>
        <dbReference type="Proteomes" id="UP000326202"/>
    </source>
</evidence>
<dbReference type="InterPro" id="IPR042099">
    <property type="entry name" value="ANL_N_sf"/>
</dbReference>
<gene>
    <name evidence="3" type="ORF">FRZ44_32470</name>
</gene>
<feature type="domain" description="AMP-binding enzyme C-terminal" evidence="2">
    <location>
        <begin position="427"/>
        <end position="501"/>
    </location>
</feature>
<proteinExistence type="predicted"/>
<dbReference type="EMBL" id="CP042906">
    <property type="protein sequence ID" value="QEX17943.1"/>
    <property type="molecule type" value="Genomic_DNA"/>
</dbReference>
<accession>A0A5J6MKM0</accession>
<protein>
    <submittedName>
        <fullName evidence="3">Fatty-acid--CoA ligase</fullName>
    </submittedName>
</protein>
<dbReference type="InterPro" id="IPR025110">
    <property type="entry name" value="AMP-bd_C"/>
</dbReference>
<dbReference type="InterPro" id="IPR000873">
    <property type="entry name" value="AMP-dep_synth/lig_dom"/>
</dbReference>
<dbReference type="InterPro" id="IPR020845">
    <property type="entry name" value="AMP-binding_CS"/>
</dbReference>
<evidence type="ECO:0000259" key="2">
    <source>
        <dbReference type="Pfam" id="PF13193"/>
    </source>
</evidence>
<dbReference type="GO" id="GO:0031956">
    <property type="term" value="F:medium-chain fatty acid-CoA ligase activity"/>
    <property type="evidence" value="ECO:0007669"/>
    <property type="project" value="TreeGrafter"/>
</dbReference>
<keyword evidence="4" id="KW-1185">Reference proteome</keyword>
<dbReference type="Pfam" id="PF13193">
    <property type="entry name" value="AMP-binding_C"/>
    <property type="match status" value="1"/>
</dbReference>
<keyword evidence="3" id="KW-0436">Ligase</keyword>
<dbReference type="AlphaFoldDB" id="A0A5J6MKM0"/>
<dbReference type="Gene3D" id="3.40.50.12780">
    <property type="entry name" value="N-terminal domain of ligase-like"/>
    <property type="match status" value="1"/>
</dbReference>
<feature type="domain" description="AMP-dependent synthetase/ligase" evidence="1">
    <location>
        <begin position="20"/>
        <end position="377"/>
    </location>
</feature>
<dbReference type="PROSITE" id="PS00455">
    <property type="entry name" value="AMP_BINDING"/>
    <property type="match status" value="1"/>
</dbReference>
<dbReference type="SUPFAM" id="SSF56801">
    <property type="entry name" value="Acetyl-CoA synthetase-like"/>
    <property type="match status" value="1"/>
</dbReference>
<dbReference type="GO" id="GO:0006631">
    <property type="term" value="P:fatty acid metabolic process"/>
    <property type="evidence" value="ECO:0007669"/>
    <property type="project" value="TreeGrafter"/>
</dbReference>
<dbReference type="PANTHER" id="PTHR43201:SF32">
    <property type="entry name" value="2-SUCCINYLBENZOATE--COA LIGASE, CHLOROPLASTIC_PEROXISOMAL"/>
    <property type="match status" value="1"/>
</dbReference>
<dbReference type="Pfam" id="PF00501">
    <property type="entry name" value="AMP-binding"/>
    <property type="match status" value="1"/>
</dbReference>
<dbReference type="InterPro" id="IPR045851">
    <property type="entry name" value="AMP-bd_C_sf"/>
</dbReference>
<evidence type="ECO:0000259" key="1">
    <source>
        <dbReference type="Pfam" id="PF00501"/>
    </source>
</evidence>